<evidence type="ECO:0000256" key="2">
    <source>
        <dbReference type="ARBA" id="ARBA00022729"/>
    </source>
</evidence>
<dbReference type="PANTHER" id="PTHR11304:SF29">
    <property type="entry name" value="EPHRIN"/>
    <property type="match status" value="1"/>
</dbReference>
<organism evidence="11">
    <name type="scientific">Oikopleura dioica</name>
    <name type="common">Tunicate</name>
    <dbReference type="NCBI Taxonomy" id="34765"/>
    <lineage>
        <taxon>Eukaryota</taxon>
        <taxon>Metazoa</taxon>
        <taxon>Chordata</taxon>
        <taxon>Tunicata</taxon>
        <taxon>Appendicularia</taxon>
        <taxon>Copelata</taxon>
        <taxon>Oikopleuridae</taxon>
        <taxon>Oikopleura</taxon>
    </lineage>
</organism>
<evidence type="ECO:0000259" key="10">
    <source>
        <dbReference type="PROSITE" id="PS51551"/>
    </source>
</evidence>
<keyword evidence="5" id="KW-0325">Glycoprotein</keyword>
<gene>
    <name evidence="11" type="ORF">GSOID_T00010865001</name>
</gene>
<evidence type="ECO:0000256" key="8">
    <source>
        <dbReference type="SAM" id="Phobius"/>
    </source>
</evidence>
<feature type="chain" id="PRO_5003192612" description="Ephrin RBD domain-containing protein" evidence="9">
    <location>
        <begin position="21"/>
        <end position="313"/>
    </location>
</feature>
<proteinExistence type="inferred from homology"/>
<reference evidence="11" key="1">
    <citation type="journal article" date="2010" name="Science">
        <title>Plasticity of animal genome architecture unmasked by rapid evolution of a pelagic tunicate.</title>
        <authorList>
            <person name="Denoeud F."/>
            <person name="Henriet S."/>
            <person name="Mungpakdee S."/>
            <person name="Aury J.M."/>
            <person name="Da Silva C."/>
            <person name="Brinkmann H."/>
            <person name="Mikhaleva J."/>
            <person name="Olsen L.C."/>
            <person name="Jubin C."/>
            <person name="Canestro C."/>
            <person name="Bouquet J.M."/>
            <person name="Danks G."/>
            <person name="Poulain J."/>
            <person name="Campsteijn C."/>
            <person name="Adamski M."/>
            <person name="Cross I."/>
            <person name="Yadetie F."/>
            <person name="Muffato M."/>
            <person name="Louis A."/>
            <person name="Butcher S."/>
            <person name="Tsagkogeorga G."/>
            <person name="Konrad A."/>
            <person name="Singh S."/>
            <person name="Jensen M.F."/>
            <person name="Cong E.H."/>
            <person name="Eikeseth-Otteraa H."/>
            <person name="Noel B."/>
            <person name="Anthouard V."/>
            <person name="Porcel B.M."/>
            <person name="Kachouri-Lafond R."/>
            <person name="Nishino A."/>
            <person name="Ugolini M."/>
            <person name="Chourrout P."/>
            <person name="Nishida H."/>
            <person name="Aasland R."/>
            <person name="Huzurbazar S."/>
            <person name="Westhof E."/>
            <person name="Delsuc F."/>
            <person name="Lehrach H."/>
            <person name="Reinhardt R."/>
            <person name="Weissenbach J."/>
            <person name="Roy S.W."/>
            <person name="Artiguenave F."/>
            <person name="Postlethwait J.H."/>
            <person name="Manak J.R."/>
            <person name="Thompson E.M."/>
            <person name="Jaillon O."/>
            <person name="Du Pasquier L."/>
            <person name="Boudinot P."/>
            <person name="Liberles D.A."/>
            <person name="Volff J.N."/>
            <person name="Philippe H."/>
            <person name="Lenhard B."/>
            <person name="Roest Crollius H."/>
            <person name="Wincker P."/>
            <person name="Chourrout D."/>
        </authorList>
    </citation>
    <scope>NUCLEOTIDE SEQUENCE [LARGE SCALE GENOMIC DNA]</scope>
</reference>
<feature type="transmembrane region" description="Helical" evidence="8">
    <location>
        <begin position="188"/>
        <end position="211"/>
    </location>
</feature>
<evidence type="ECO:0000313" key="12">
    <source>
        <dbReference type="Proteomes" id="UP000001307"/>
    </source>
</evidence>
<evidence type="ECO:0000256" key="4">
    <source>
        <dbReference type="ARBA" id="ARBA00023157"/>
    </source>
</evidence>
<dbReference type="InParanoid" id="E4XH94"/>
<dbReference type="PANTHER" id="PTHR11304">
    <property type="entry name" value="EPHRIN"/>
    <property type="match status" value="1"/>
</dbReference>
<dbReference type="PRINTS" id="PR01347">
    <property type="entry name" value="EPHRIN"/>
</dbReference>
<comment type="similarity">
    <text evidence="6 7">Belongs to the ephrin family.</text>
</comment>
<evidence type="ECO:0000256" key="7">
    <source>
        <dbReference type="RuleBase" id="RU004375"/>
    </source>
</evidence>
<feature type="signal peptide" evidence="9">
    <location>
        <begin position="1"/>
        <end position="20"/>
    </location>
</feature>
<dbReference type="InterPro" id="IPR008972">
    <property type="entry name" value="Cupredoxin"/>
</dbReference>
<protein>
    <recommendedName>
        <fullName evidence="10">Ephrin RBD domain-containing protein</fullName>
    </recommendedName>
</protein>
<dbReference type="AlphaFoldDB" id="E4XH94"/>
<sequence>MLKATLLSLVMGSTLDPLYWTVTDKRFDAEPYHKITVRIGDKMDLICPRHGDGLGHDGKMFHKIYEVSKDAFENCDSSQGKRLISCDQPTKEKKYTVLFQELNPSPYGLEFLPGETYYYISTGDGIESGMDMREGGGCSTHNMKLAIAVEAEDFALEESPSNGRLTTGRIGEEGPLAEEIEEIENNSALIIGIAIGAAFVMLVVVSSFFIFKCIRNRNPSNEKMVFISGTSPVDITRVAGNYATQDVKLIPSAHHYAANAHSSPPPGYWAGQQATLVPHSSDLDFIYHTGSEQSTNQSYVTRDSYTPGDVCEV</sequence>
<keyword evidence="4" id="KW-1015">Disulfide bond</keyword>
<feature type="domain" description="Ephrin RBD" evidence="10">
    <location>
        <begin position="13"/>
        <end position="149"/>
    </location>
</feature>
<evidence type="ECO:0000256" key="9">
    <source>
        <dbReference type="SAM" id="SignalP"/>
    </source>
</evidence>
<dbReference type="GO" id="GO:0046875">
    <property type="term" value="F:ephrin receptor binding"/>
    <property type="evidence" value="ECO:0007669"/>
    <property type="project" value="TreeGrafter"/>
</dbReference>
<dbReference type="CDD" id="cd02675">
    <property type="entry name" value="Ephrin_ectodomain"/>
    <property type="match status" value="1"/>
</dbReference>
<dbReference type="Pfam" id="PF00812">
    <property type="entry name" value="Ephrin"/>
    <property type="match status" value="1"/>
</dbReference>
<dbReference type="Proteomes" id="UP000001307">
    <property type="component" value="Unassembled WGS sequence"/>
</dbReference>
<dbReference type="SUPFAM" id="SSF49503">
    <property type="entry name" value="Cupredoxins"/>
    <property type="match status" value="1"/>
</dbReference>
<dbReference type="OrthoDB" id="6250301at2759"/>
<evidence type="ECO:0000256" key="1">
    <source>
        <dbReference type="ARBA" id="ARBA00004370"/>
    </source>
</evidence>
<comment type="subcellular location">
    <subcellularLocation>
        <location evidence="1">Membrane</location>
    </subcellularLocation>
</comment>
<name>E4XH94_OIKDI</name>
<keyword evidence="2 9" id="KW-0732">Signal</keyword>
<evidence type="ECO:0000313" key="11">
    <source>
        <dbReference type="EMBL" id="CBY10042.1"/>
    </source>
</evidence>
<keyword evidence="8" id="KW-1133">Transmembrane helix</keyword>
<dbReference type="InterPro" id="IPR001799">
    <property type="entry name" value="Ephrin_RBD"/>
</dbReference>
<keyword evidence="3 7" id="KW-0472">Membrane</keyword>
<dbReference type="InterPro" id="IPR031328">
    <property type="entry name" value="Ephrin"/>
</dbReference>
<dbReference type="PROSITE" id="PS51551">
    <property type="entry name" value="EPHRIN_RBD_2"/>
    <property type="match status" value="1"/>
</dbReference>
<evidence type="ECO:0000256" key="3">
    <source>
        <dbReference type="ARBA" id="ARBA00023136"/>
    </source>
</evidence>
<dbReference type="GO" id="GO:0048013">
    <property type="term" value="P:ephrin receptor signaling pathway"/>
    <property type="evidence" value="ECO:0007669"/>
    <property type="project" value="TreeGrafter"/>
</dbReference>
<keyword evidence="8" id="KW-0812">Transmembrane</keyword>
<evidence type="ECO:0000256" key="5">
    <source>
        <dbReference type="ARBA" id="ARBA00023180"/>
    </source>
</evidence>
<evidence type="ECO:0000256" key="6">
    <source>
        <dbReference type="PROSITE-ProRule" id="PRU00884"/>
    </source>
</evidence>
<accession>E4XH94</accession>
<dbReference type="GO" id="GO:0005886">
    <property type="term" value="C:plasma membrane"/>
    <property type="evidence" value="ECO:0007669"/>
    <property type="project" value="TreeGrafter"/>
</dbReference>
<dbReference type="GO" id="GO:0007411">
    <property type="term" value="P:axon guidance"/>
    <property type="evidence" value="ECO:0007669"/>
    <property type="project" value="TreeGrafter"/>
</dbReference>
<dbReference type="Gene3D" id="2.60.40.420">
    <property type="entry name" value="Cupredoxins - blue copper proteins"/>
    <property type="match status" value="1"/>
</dbReference>
<comment type="caution">
    <text evidence="6">Lacks conserved residue(s) required for the propagation of feature annotation.</text>
</comment>
<keyword evidence="12" id="KW-1185">Reference proteome</keyword>
<dbReference type="EMBL" id="FN653050">
    <property type="protein sequence ID" value="CBY10042.1"/>
    <property type="molecule type" value="Genomic_DNA"/>
</dbReference>